<dbReference type="EMBL" id="CAOQHR010000006">
    <property type="protein sequence ID" value="CAI6336028.1"/>
    <property type="molecule type" value="Genomic_DNA"/>
</dbReference>
<accession>A0A9W4UKQ8</accession>
<gene>
    <name evidence="2" type="ORF">PDIGIT_LOCUS9118</name>
</gene>
<proteinExistence type="predicted"/>
<keyword evidence="3" id="KW-1185">Reference proteome</keyword>
<keyword evidence="1" id="KW-0732">Signal</keyword>
<name>A0A9W4UKQ8_9PLEO</name>
<evidence type="ECO:0000313" key="3">
    <source>
        <dbReference type="Proteomes" id="UP001152607"/>
    </source>
</evidence>
<feature type="signal peptide" evidence="1">
    <location>
        <begin position="1"/>
        <end position="19"/>
    </location>
</feature>
<dbReference type="AlphaFoldDB" id="A0A9W4UKQ8"/>
<comment type="caution">
    <text evidence="2">The sequence shown here is derived from an EMBL/GenBank/DDBJ whole genome shotgun (WGS) entry which is preliminary data.</text>
</comment>
<evidence type="ECO:0000313" key="2">
    <source>
        <dbReference type="EMBL" id="CAI6336028.1"/>
    </source>
</evidence>
<evidence type="ECO:0000256" key="1">
    <source>
        <dbReference type="SAM" id="SignalP"/>
    </source>
</evidence>
<organism evidence="2 3">
    <name type="scientific">Periconia digitata</name>
    <dbReference type="NCBI Taxonomy" id="1303443"/>
    <lineage>
        <taxon>Eukaryota</taxon>
        <taxon>Fungi</taxon>
        <taxon>Dikarya</taxon>
        <taxon>Ascomycota</taxon>
        <taxon>Pezizomycotina</taxon>
        <taxon>Dothideomycetes</taxon>
        <taxon>Pleosporomycetidae</taxon>
        <taxon>Pleosporales</taxon>
        <taxon>Massarineae</taxon>
        <taxon>Periconiaceae</taxon>
        <taxon>Periconia</taxon>
    </lineage>
</organism>
<reference evidence="2" key="1">
    <citation type="submission" date="2023-01" db="EMBL/GenBank/DDBJ databases">
        <authorList>
            <person name="Van Ghelder C."/>
            <person name="Rancurel C."/>
        </authorList>
    </citation>
    <scope>NUCLEOTIDE SEQUENCE</scope>
    <source>
        <strain evidence="2">CNCM I-4278</strain>
    </source>
</reference>
<protein>
    <submittedName>
        <fullName evidence="2">Uncharacterized protein</fullName>
    </submittedName>
</protein>
<sequence length="122" mass="13797">MFWLLRSRMLLSLVPFIIHDDVDQFQFPRDSICLHTYVIGSPNSTLKKNNSKVKINIPIYVGVEIREWFLQLLNLGSHSAPHTTALSRYLPSLGHVQTGLDPGLGPHICVSFLKSCQKKAIQ</sequence>
<feature type="chain" id="PRO_5040735160" evidence="1">
    <location>
        <begin position="20"/>
        <end position="122"/>
    </location>
</feature>
<dbReference type="Proteomes" id="UP001152607">
    <property type="component" value="Unassembled WGS sequence"/>
</dbReference>